<protein>
    <submittedName>
        <fullName evidence="2">4-hydroxy-tetrahydrodipicolinate synthase</fullName>
        <ecNumber evidence="2">4.3.3.7</ecNumber>
    </submittedName>
</protein>
<dbReference type="CDD" id="cd00408">
    <property type="entry name" value="DHDPS-like"/>
    <property type="match status" value="1"/>
</dbReference>
<dbReference type="Gene3D" id="3.20.20.70">
    <property type="entry name" value="Aldolase class I"/>
    <property type="match status" value="1"/>
</dbReference>
<dbReference type="InterPro" id="IPR002220">
    <property type="entry name" value="DapA-like"/>
</dbReference>
<dbReference type="AlphaFoldDB" id="A0A517ZKH7"/>
<evidence type="ECO:0000313" key="3">
    <source>
        <dbReference type="Proteomes" id="UP000319383"/>
    </source>
</evidence>
<dbReference type="GO" id="GO:0008840">
    <property type="term" value="F:4-hydroxy-tetrahydrodipicolinate synthase activity"/>
    <property type="evidence" value="ECO:0007669"/>
    <property type="project" value="UniProtKB-EC"/>
</dbReference>
<dbReference type="Pfam" id="PF00701">
    <property type="entry name" value="DHDPS"/>
    <property type="match status" value="1"/>
</dbReference>
<dbReference type="InterPro" id="IPR013785">
    <property type="entry name" value="Aldolase_TIM"/>
</dbReference>
<evidence type="ECO:0000313" key="2">
    <source>
        <dbReference type="EMBL" id="QDU42999.1"/>
    </source>
</evidence>
<dbReference type="EMBL" id="CP036276">
    <property type="protein sequence ID" value="QDU42999.1"/>
    <property type="molecule type" value="Genomic_DNA"/>
</dbReference>
<dbReference type="EC" id="4.3.3.7" evidence="2"/>
<dbReference type="SMART" id="SM01130">
    <property type="entry name" value="DHDPS"/>
    <property type="match status" value="1"/>
</dbReference>
<evidence type="ECO:0000256" key="1">
    <source>
        <dbReference type="ARBA" id="ARBA00023239"/>
    </source>
</evidence>
<keyword evidence="3" id="KW-1185">Reference proteome</keyword>
<dbReference type="KEGG" id="sdyn:Mal52_14700"/>
<organism evidence="2 3">
    <name type="scientific">Symmachiella dynata</name>
    <dbReference type="NCBI Taxonomy" id="2527995"/>
    <lineage>
        <taxon>Bacteria</taxon>
        <taxon>Pseudomonadati</taxon>
        <taxon>Planctomycetota</taxon>
        <taxon>Planctomycetia</taxon>
        <taxon>Planctomycetales</taxon>
        <taxon>Planctomycetaceae</taxon>
        <taxon>Symmachiella</taxon>
    </lineage>
</organism>
<name>A0A517ZKH7_9PLAN</name>
<keyword evidence="1 2" id="KW-0456">Lyase</keyword>
<proteinExistence type="predicted"/>
<dbReference type="SUPFAM" id="SSF51569">
    <property type="entry name" value="Aldolase"/>
    <property type="match status" value="1"/>
</dbReference>
<gene>
    <name evidence="2" type="primary">dapA_1</name>
    <name evidence="2" type="ORF">Mal52_14700</name>
</gene>
<accession>A0A517ZKH7</accession>
<sequence length="401" mass="44406">MLLRYDGFDRDSVLGGLSIFNRKQVIHMNENGQITRRRILKTALVGVSGVATGTLLSTRSGAAAPGKTTGQVPVTLRSSDFPRFRGPFPILSTPFTTSGTVDFEVLAREARFADWCESPGMIWPQSNDSVDLLTQDEKLEGMEVLAKTTQGLKTSSLCLGVQGQDTDDMLVYAKHAKQLSPTAIISRPPDSGKTQDDLRQYWRALAAVITEQPVMIQTTARRGGATPSTELLIELAEEFPNFGYVKEESSPVIPRIRALLASSSIRSVFSARGAYGWLYESRLGTEGLVTERIAYADILAKIWTLMRNGSDPAKLKDMYSKLTLMFNLSQTHPGNLRGYSLHLLKMRNVFRTMISRQYGPGGSTPAKPILQDLTLSQEEIAEIEWRFESLKPYLKSGQFEG</sequence>
<dbReference type="Proteomes" id="UP000319383">
    <property type="component" value="Chromosome"/>
</dbReference>
<reference evidence="2 3" key="1">
    <citation type="submission" date="2019-02" db="EMBL/GenBank/DDBJ databases">
        <title>Deep-cultivation of Planctomycetes and their phenomic and genomic characterization uncovers novel biology.</title>
        <authorList>
            <person name="Wiegand S."/>
            <person name="Jogler M."/>
            <person name="Boedeker C."/>
            <person name="Pinto D."/>
            <person name="Vollmers J."/>
            <person name="Rivas-Marin E."/>
            <person name="Kohn T."/>
            <person name="Peeters S.H."/>
            <person name="Heuer A."/>
            <person name="Rast P."/>
            <person name="Oberbeckmann S."/>
            <person name="Bunk B."/>
            <person name="Jeske O."/>
            <person name="Meyerdierks A."/>
            <person name="Storesund J.E."/>
            <person name="Kallscheuer N."/>
            <person name="Luecker S."/>
            <person name="Lage O.M."/>
            <person name="Pohl T."/>
            <person name="Merkel B.J."/>
            <person name="Hornburger P."/>
            <person name="Mueller R.-W."/>
            <person name="Bruemmer F."/>
            <person name="Labrenz M."/>
            <person name="Spormann A.M."/>
            <person name="Op den Camp H."/>
            <person name="Overmann J."/>
            <person name="Amann R."/>
            <person name="Jetten M.S.M."/>
            <person name="Mascher T."/>
            <person name="Medema M.H."/>
            <person name="Devos D.P."/>
            <person name="Kaster A.-K."/>
            <person name="Ovreas L."/>
            <person name="Rohde M."/>
            <person name="Galperin M.Y."/>
            <person name="Jogler C."/>
        </authorList>
    </citation>
    <scope>NUCLEOTIDE SEQUENCE [LARGE SCALE GENOMIC DNA]</scope>
    <source>
        <strain evidence="2 3">Mal52</strain>
    </source>
</reference>